<reference evidence="4" key="1">
    <citation type="submission" date="2023-03" db="EMBL/GenBank/DDBJ databases">
        <title>Massive genome expansion in bonnet fungi (Mycena s.s.) driven by repeated elements and novel gene families across ecological guilds.</title>
        <authorList>
            <consortium name="Lawrence Berkeley National Laboratory"/>
            <person name="Harder C.B."/>
            <person name="Miyauchi S."/>
            <person name="Viragh M."/>
            <person name="Kuo A."/>
            <person name="Thoen E."/>
            <person name="Andreopoulos B."/>
            <person name="Lu D."/>
            <person name="Skrede I."/>
            <person name="Drula E."/>
            <person name="Henrissat B."/>
            <person name="Morin E."/>
            <person name="Kohler A."/>
            <person name="Barry K."/>
            <person name="LaButti K."/>
            <person name="Morin E."/>
            <person name="Salamov A."/>
            <person name="Lipzen A."/>
            <person name="Mereny Z."/>
            <person name="Hegedus B."/>
            <person name="Baldrian P."/>
            <person name="Stursova M."/>
            <person name="Weitz H."/>
            <person name="Taylor A."/>
            <person name="Grigoriev I.V."/>
            <person name="Nagy L.G."/>
            <person name="Martin F."/>
            <person name="Kauserud H."/>
        </authorList>
    </citation>
    <scope>NUCLEOTIDE SEQUENCE</scope>
    <source>
        <strain evidence="4">9144</strain>
    </source>
</reference>
<dbReference type="PANTHER" id="PTHR46791">
    <property type="entry name" value="EXPRESSED PROTEIN"/>
    <property type="match status" value="1"/>
</dbReference>
<accession>A0AAD6V678</accession>
<evidence type="ECO:0000313" key="4">
    <source>
        <dbReference type="EMBL" id="KAJ7200619.1"/>
    </source>
</evidence>
<evidence type="ECO:0000259" key="2">
    <source>
        <dbReference type="Pfam" id="PF24764"/>
    </source>
</evidence>
<keyword evidence="5" id="KW-1185">Reference proteome</keyword>
<organism evidence="4 5">
    <name type="scientific">Mycena pura</name>
    <dbReference type="NCBI Taxonomy" id="153505"/>
    <lineage>
        <taxon>Eukaryota</taxon>
        <taxon>Fungi</taxon>
        <taxon>Dikarya</taxon>
        <taxon>Basidiomycota</taxon>
        <taxon>Agaricomycotina</taxon>
        <taxon>Agaricomycetes</taxon>
        <taxon>Agaricomycetidae</taxon>
        <taxon>Agaricales</taxon>
        <taxon>Marasmiineae</taxon>
        <taxon>Mycenaceae</taxon>
        <taxon>Mycena</taxon>
    </lineage>
</organism>
<protein>
    <recommendedName>
        <fullName evidence="2">Integrase core domain-containing protein</fullName>
    </recommendedName>
</protein>
<evidence type="ECO:0000313" key="3">
    <source>
        <dbReference type="EMBL" id="KAJ7200617.1"/>
    </source>
</evidence>
<dbReference type="Pfam" id="PF24764">
    <property type="entry name" value="rva_4"/>
    <property type="match status" value="1"/>
</dbReference>
<dbReference type="InterPro" id="IPR058913">
    <property type="entry name" value="Integrase_dom_put"/>
</dbReference>
<comment type="caution">
    <text evidence="4">The sequence shown here is derived from an EMBL/GenBank/DDBJ whole genome shotgun (WGS) entry which is preliminary data.</text>
</comment>
<sequence length="433" mass="50016">MPNPGGKNGHGEKNPPPDDDLYAAFLKYARQNMTQEQELVALRKDFGYHIGLTSLKKLRKRLEIPSVRTQKLEVETVTQAVIEEVEKDPAHSHGPAFIKDQLRLKMLFAPRYLIRKIMVEQYPDGFDVRFPGRKNHRVIRVRLHASGPYFEISSDGHEKLAPSALRMGGVGFSISGFKDKFTDYVVFLKIFPDVRTSGAGGHIFLDFVEDTGCIPIQLTTDKGSEVGWLYAFMAALRYILSKFNISFAEIYFRAAYAPDIDLNLYPFHVLIKSIHNMVIEGFWRHFKEKLGLNLKDFLLRGKTEHLFNTHNPLHEPLFYWIFAPLIQQELDDFVNWWNNHRVRHQHEKIMPSGHVPSHAMEYPELFGALDCRIRVPPEAIEELRMQINLEEGPKSKFQAWTGLTEEFDLYASRVFLDIGAPKLTMEKGWDVFV</sequence>
<dbReference type="AlphaFoldDB" id="A0AAD6V678"/>
<feature type="region of interest" description="Disordered" evidence="1">
    <location>
        <begin position="1"/>
        <end position="20"/>
    </location>
</feature>
<proteinExistence type="predicted"/>
<evidence type="ECO:0000256" key="1">
    <source>
        <dbReference type="SAM" id="MobiDB-lite"/>
    </source>
</evidence>
<dbReference type="EMBL" id="JARJCW010000062">
    <property type="protein sequence ID" value="KAJ7200619.1"/>
    <property type="molecule type" value="Genomic_DNA"/>
</dbReference>
<feature type="domain" description="Integrase core" evidence="2">
    <location>
        <begin position="271"/>
        <end position="348"/>
    </location>
</feature>
<dbReference type="Proteomes" id="UP001219525">
    <property type="component" value="Unassembled WGS sequence"/>
</dbReference>
<dbReference type="PANTHER" id="PTHR46791:SF5">
    <property type="entry name" value="CLR5 DOMAIN-CONTAINING PROTEIN-RELATED"/>
    <property type="match status" value="1"/>
</dbReference>
<gene>
    <name evidence="4" type="ORF">GGX14DRAFT_371992</name>
    <name evidence="3" type="ORF">GGX14DRAFT_372029</name>
</gene>
<dbReference type="EMBL" id="JARJCW010000062">
    <property type="protein sequence ID" value="KAJ7200617.1"/>
    <property type="molecule type" value="Genomic_DNA"/>
</dbReference>
<name>A0AAD6V678_9AGAR</name>
<evidence type="ECO:0000313" key="5">
    <source>
        <dbReference type="Proteomes" id="UP001219525"/>
    </source>
</evidence>